<dbReference type="InterPro" id="IPR000383">
    <property type="entry name" value="Xaa-Pro-like_dom"/>
</dbReference>
<reference evidence="5 6" key="1">
    <citation type="submission" date="2018-10" db="EMBL/GenBank/DDBJ databases">
        <title>Isolation from soil.</title>
        <authorList>
            <person name="Hu J."/>
        </authorList>
    </citation>
    <scope>NUCLEOTIDE SEQUENCE [LARGE SCALE GENOMIC DNA]</scope>
    <source>
        <strain evidence="5 6">NEAU-Ht49</strain>
    </source>
</reference>
<evidence type="ECO:0000256" key="2">
    <source>
        <dbReference type="ARBA" id="ARBA00022801"/>
    </source>
</evidence>
<feature type="chain" id="PRO_5018138648" evidence="3">
    <location>
        <begin position="31"/>
        <end position="500"/>
    </location>
</feature>
<name>A0A3M2LYX7_9ACTN</name>
<dbReference type="GO" id="GO:0052689">
    <property type="term" value="F:carboxylic ester hydrolase activity"/>
    <property type="evidence" value="ECO:0007669"/>
    <property type="project" value="UniProtKB-ARBA"/>
</dbReference>
<dbReference type="InterPro" id="IPR029058">
    <property type="entry name" value="AB_hydrolase_fold"/>
</dbReference>
<dbReference type="EMBL" id="RFFG01000031">
    <property type="protein sequence ID" value="RMI42661.1"/>
    <property type="molecule type" value="Genomic_DNA"/>
</dbReference>
<dbReference type="PANTHER" id="PTHR22946:SF9">
    <property type="entry name" value="POLYKETIDE TRANSFERASE AF380"/>
    <property type="match status" value="1"/>
</dbReference>
<sequence length="500" mass="52275">MPRGPRRAAAVAATALTAALPLVTAVPAHADDAPAPRTVKIASFDGVRITTNFFPARGLAAGSKAPTVLLGHGWGGRAETDPAKGQLALLTGAGYNVVTWNARGFGSDGAANVDTPAVEGRDVMKIIDWTAAQPEVQLDRPGDPRLGMAGGSYGGGIQLVVAGMDRRVDVITPTIAFQSVERSLYRDEVYRAGWGSLLCLGGVMNGNRIAGKVLEGCASGTLNGTLSPSVQKRFMQAGAGDLVDRVKIPTLVMQGTVDTLFTLREGLSFYKPIKAHGAPVKMIWFCGGHGTCTTKPGSADHLNQATLAWFARYLKKDASVKTGAGFEYIDQDGVYRTAASYPAPAEAPLRASGKGHLNLSSLDTSGSQTVAQPAKNGLTVAIPSPKKDGQAVGVPHLKLTYQGRALHPKTAVYAQIVDVDTGLVVGNQATPVPITLDGRRHTVDRDLEAVSWKVGPGHRLALQITPGTALFTPQKALGWLDASNASLTVPTVQPGPVADY</sequence>
<protein>
    <submittedName>
        <fullName evidence="5">Peptidase S15</fullName>
    </submittedName>
</protein>
<evidence type="ECO:0000259" key="4">
    <source>
        <dbReference type="SMART" id="SM00939"/>
    </source>
</evidence>
<organism evidence="5 6">
    <name type="scientific">Actinomadura harenae</name>
    <dbReference type="NCBI Taxonomy" id="2483351"/>
    <lineage>
        <taxon>Bacteria</taxon>
        <taxon>Bacillati</taxon>
        <taxon>Actinomycetota</taxon>
        <taxon>Actinomycetes</taxon>
        <taxon>Streptosporangiales</taxon>
        <taxon>Thermomonosporaceae</taxon>
        <taxon>Actinomadura</taxon>
    </lineage>
</organism>
<dbReference type="Proteomes" id="UP000282674">
    <property type="component" value="Unassembled WGS sequence"/>
</dbReference>
<dbReference type="SUPFAM" id="SSF53474">
    <property type="entry name" value="alpha/beta-Hydrolases"/>
    <property type="match status" value="1"/>
</dbReference>
<comment type="caution">
    <text evidence="5">The sequence shown here is derived from an EMBL/GenBank/DDBJ whole genome shotgun (WGS) entry which is preliminary data.</text>
</comment>
<dbReference type="GO" id="GO:0008239">
    <property type="term" value="F:dipeptidyl-peptidase activity"/>
    <property type="evidence" value="ECO:0007669"/>
    <property type="project" value="InterPro"/>
</dbReference>
<dbReference type="Pfam" id="PF02129">
    <property type="entry name" value="Peptidase_S15"/>
    <property type="match status" value="1"/>
</dbReference>
<feature type="signal peptide" evidence="3">
    <location>
        <begin position="1"/>
        <end position="30"/>
    </location>
</feature>
<keyword evidence="3" id="KW-0732">Signal</keyword>
<comment type="similarity">
    <text evidence="1">Belongs to the AB hydrolase superfamily.</text>
</comment>
<dbReference type="SMART" id="SM00939">
    <property type="entry name" value="PepX_C"/>
    <property type="match status" value="1"/>
</dbReference>
<evidence type="ECO:0000256" key="3">
    <source>
        <dbReference type="SAM" id="SignalP"/>
    </source>
</evidence>
<evidence type="ECO:0000313" key="6">
    <source>
        <dbReference type="Proteomes" id="UP000282674"/>
    </source>
</evidence>
<evidence type="ECO:0000256" key="1">
    <source>
        <dbReference type="ARBA" id="ARBA00008645"/>
    </source>
</evidence>
<dbReference type="AlphaFoldDB" id="A0A3M2LYX7"/>
<dbReference type="Gene3D" id="3.40.50.1820">
    <property type="entry name" value="alpha/beta hydrolase"/>
    <property type="match status" value="1"/>
</dbReference>
<dbReference type="InterPro" id="IPR050261">
    <property type="entry name" value="FrsA_esterase"/>
</dbReference>
<keyword evidence="6" id="KW-1185">Reference proteome</keyword>
<feature type="domain" description="Xaa-Pro dipeptidyl-peptidase C-terminal" evidence="4">
    <location>
        <begin position="307"/>
        <end position="497"/>
    </location>
</feature>
<evidence type="ECO:0000313" key="5">
    <source>
        <dbReference type="EMBL" id="RMI42661.1"/>
    </source>
</evidence>
<gene>
    <name evidence="5" type="ORF">EBO15_18640</name>
</gene>
<keyword evidence="2" id="KW-0378">Hydrolase</keyword>
<accession>A0A3M2LYX7</accession>
<dbReference type="RefSeq" id="WP_122195679.1">
    <property type="nucleotide sequence ID" value="NZ_JBHSKC010000029.1"/>
</dbReference>
<proteinExistence type="inferred from homology"/>
<dbReference type="InterPro" id="IPR013736">
    <property type="entry name" value="Xaa-Pro_dipept_C"/>
</dbReference>
<dbReference type="PANTHER" id="PTHR22946">
    <property type="entry name" value="DIENELACTONE HYDROLASE DOMAIN-CONTAINING PROTEIN-RELATED"/>
    <property type="match status" value="1"/>
</dbReference>
<dbReference type="OrthoDB" id="9804819at2"/>